<dbReference type="EMBL" id="JANYMP010000006">
    <property type="protein sequence ID" value="MCS7478108.1"/>
    <property type="molecule type" value="Genomic_DNA"/>
</dbReference>
<comment type="caution">
    <text evidence="1">The sequence shown here is derived from an EMBL/GenBank/DDBJ whole genome shotgun (WGS) entry which is preliminary data.</text>
</comment>
<organism evidence="1 2">
    <name type="scientific">Umezawaea endophytica</name>
    <dbReference type="NCBI Taxonomy" id="1654476"/>
    <lineage>
        <taxon>Bacteria</taxon>
        <taxon>Bacillati</taxon>
        <taxon>Actinomycetota</taxon>
        <taxon>Actinomycetes</taxon>
        <taxon>Pseudonocardiales</taxon>
        <taxon>Pseudonocardiaceae</taxon>
        <taxon>Umezawaea</taxon>
    </lineage>
</organism>
<dbReference type="Pfam" id="PF15575">
    <property type="entry name" value="Imm49"/>
    <property type="match status" value="1"/>
</dbReference>
<accession>A0A9X3A1L7</accession>
<dbReference type="InterPro" id="IPR029074">
    <property type="entry name" value="Imm49"/>
</dbReference>
<sequence length="288" mass="31285">MATTVERHEPDIPVSDRGLERLGKSLDRDIASATTDPDELGGALSTALILLGARCVSDPTANKLETWESVVAAMQVSSALFATANAEPGAEVECRIAGEVRTLPGTGPNRHTDAGNWLTAFWLAVVCRDTARLDLLAATPLDLLRASGAQYEAFVYDWVDALRTYWSEGDGLADKIQAAIVGSDPEVATSVSRDLLLKILYPPLPVFYRFVGDEHDEFNAALLQAVELHKDFFTSGDEDRFRDPTGFVALAPLALACLAHDAEFPVEVESGYLPEHLVKRSWLGEFPT</sequence>
<proteinExistence type="predicted"/>
<evidence type="ECO:0000313" key="2">
    <source>
        <dbReference type="Proteomes" id="UP001141259"/>
    </source>
</evidence>
<name>A0A9X3A1L7_9PSEU</name>
<reference evidence="1" key="1">
    <citation type="submission" date="2022-08" db="EMBL/GenBank/DDBJ databases">
        <authorList>
            <person name="Tistechok S."/>
            <person name="Samborskyy M."/>
            <person name="Roman I."/>
        </authorList>
    </citation>
    <scope>NUCLEOTIDE SEQUENCE</scope>
    <source>
        <strain evidence="1">DSM 103496</strain>
    </source>
</reference>
<protein>
    <submittedName>
        <fullName evidence="1">Immunity 49 family protein</fullName>
    </submittedName>
</protein>
<dbReference type="AlphaFoldDB" id="A0A9X3A1L7"/>
<gene>
    <name evidence="1" type="ORF">NZH93_14705</name>
</gene>
<evidence type="ECO:0000313" key="1">
    <source>
        <dbReference type="EMBL" id="MCS7478108.1"/>
    </source>
</evidence>
<keyword evidence="2" id="KW-1185">Reference proteome</keyword>
<dbReference type="Proteomes" id="UP001141259">
    <property type="component" value="Unassembled WGS sequence"/>
</dbReference>
<dbReference type="RefSeq" id="WP_259623618.1">
    <property type="nucleotide sequence ID" value="NZ_JANYMP010000006.1"/>
</dbReference>